<proteinExistence type="predicted"/>
<feature type="compositionally biased region" description="Polar residues" evidence="1">
    <location>
        <begin position="110"/>
        <end position="140"/>
    </location>
</feature>
<comment type="caution">
    <text evidence="2">The sequence shown here is derived from an EMBL/GenBank/DDBJ whole genome shotgun (WGS) entry which is preliminary data.</text>
</comment>
<accession>A0AAU9NQG5</accession>
<evidence type="ECO:0000313" key="2">
    <source>
        <dbReference type="EMBL" id="CAH1440023.1"/>
    </source>
</evidence>
<feature type="region of interest" description="Disordered" evidence="1">
    <location>
        <begin position="96"/>
        <end position="166"/>
    </location>
</feature>
<sequence length="166" mass="17985">MVDRHLYPPPLFVFPIVPLFSASSPFTLTDPDQPTIGRLLIESILFRFSFTSRINCGFQLLSNLNECHASPNYQSTCSESIRSTLCSRYLLSSSAPSHEVTYWDPGSAKRASSPQGRNQRGNIAFQGTNTMGQGASSSYSGVPPPPPPPLAPPPPPPPPPSVMYPP</sequence>
<evidence type="ECO:0000256" key="1">
    <source>
        <dbReference type="SAM" id="MobiDB-lite"/>
    </source>
</evidence>
<reference evidence="2 3" key="1">
    <citation type="submission" date="2022-01" db="EMBL/GenBank/DDBJ databases">
        <authorList>
            <person name="Xiong W."/>
            <person name="Schranz E."/>
        </authorList>
    </citation>
    <scope>NUCLEOTIDE SEQUENCE [LARGE SCALE GENOMIC DNA]</scope>
</reference>
<dbReference type="AlphaFoldDB" id="A0AAU9NQG5"/>
<gene>
    <name evidence="2" type="ORF">LVIROSA_LOCUS26185</name>
</gene>
<dbReference type="EMBL" id="CAKMRJ010005412">
    <property type="protein sequence ID" value="CAH1440023.1"/>
    <property type="molecule type" value="Genomic_DNA"/>
</dbReference>
<organism evidence="2 3">
    <name type="scientific">Lactuca virosa</name>
    <dbReference type="NCBI Taxonomy" id="75947"/>
    <lineage>
        <taxon>Eukaryota</taxon>
        <taxon>Viridiplantae</taxon>
        <taxon>Streptophyta</taxon>
        <taxon>Embryophyta</taxon>
        <taxon>Tracheophyta</taxon>
        <taxon>Spermatophyta</taxon>
        <taxon>Magnoliopsida</taxon>
        <taxon>eudicotyledons</taxon>
        <taxon>Gunneridae</taxon>
        <taxon>Pentapetalae</taxon>
        <taxon>asterids</taxon>
        <taxon>campanulids</taxon>
        <taxon>Asterales</taxon>
        <taxon>Asteraceae</taxon>
        <taxon>Cichorioideae</taxon>
        <taxon>Cichorieae</taxon>
        <taxon>Lactucinae</taxon>
        <taxon>Lactuca</taxon>
    </lineage>
</organism>
<keyword evidence="3" id="KW-1185">Reference proteome</keyword>
<feature type="compositionally biased region" description="Pro residues" evidence="1">
    <location>
        <begin position="142"/>
        <end position="166"/>
    </location>
</feature>
<evidence type="ECO:0000313" key="3">
    <source>
        <dbReference type="Proteomes" id="UP001157418"/>
    </source>
</evidence>
<protein>
    <submittedName>
        <fullName evidence="2">Uncharacterized protein</fullName>
    </submittedName>
</protein>
<dbReference type="Proteomes" id="UP001157418">
    <property type="component" value="Unassembled WGS sequence"/>
</dbReference>
<name>A0AAU9NQG5_9ASTR</name>